<dbReference type="AlphaFoldDB" id="A0A167J5K8"/>
<evidence type="ECO:0000313" key="3">
    <source>
        <dbReference type="Proteomes" id="UP000076738"/>
    </source>
</evidence>
<reference evidence="2 3" key="1">
    <citation type="journal article" date="2016" name="Mol. Biol. Evol.">
        <title>Comparative Genomics of Early-Diverging Mushroom-Forming Fungi Provides Insights into the Origins of Lignocellulose Decay Capabilities.</title>
        <authorList>
            <person name="Nagy L.G."/>
            <person name="Riley R."/>
            <person name="Tritt A."/>
            <person name="Adam C."/>
            <person name="Daum C."/>
            <person name="Floudas D."/>
            <person name="Sun H."/>
            <person name="Yadav J.S."/>
            <person name="Pangilinan J."/>
            <person name="Larsson K.H."/>
            <person name="Matsuura K."/>
            <person name="Barry K."/>
            <person name="Labutti K."/>
            <person name="Kuo R."/>
            <person name="Ohm R.A."/>
            <person name="Bhattacharya S.S."/>
            <person name="Shirouzu T."/>
            <person name="Yoshinaga Y."/>
            <person name="Martin F.M."/>
            <person name="Grigoriev I.V."/>
            <person name="Hibbett D.S."/>
        </authorList>
    </citation>
    <scope>NUCLEOTIDE SEQUENCE [LARGE SCALE GENOMIC DNA]</scope>
    <source>
        <strain evidence="2 3">TUFC12733</strain>
    </source>
</reference>
<evidence type="ECO:0000313" key="2">
    <source>
        <dbReference type="EMBL" id="KZO93270.1"/>
    </source>
</evidence>
<evidence type="ECO:0000256" key="1">
    <source>
        <dbReference type="SAM" id="MobiDB-lite"/>
    </source>
</evidence>
<keyword evidence="3" id="KW-1185">Reference proteome</keyword>
<accession>A0A167J5K8</accession>
<organism evidence="2 3">
    <name type="scientific">Calocera viscosa (strain TUFC12733)</name>
    <dbReference type="NCBI Taxonomy" id="1330018"/>
    <lineage>
        <taxon>Eukaryota</taxon>
        <taxon>Fungi</taxon>
        <taxon>Dikarya</taxon>
        <taxon>Basidiomycota</taxon>
        <taxon>Agaricomycotina</taxon>
        <taxon>Dacrymycetes</taxon>
        <taxon>Dacrymycetales</taxon>
        <taxon>Dacrymycetaceae</taxon>
        <taxon>Calocera</taxon>
    </lineage>
</organism>
<proteinExistence type="predicted"/>
<feature type="region of interest" description="Disordered" evidence="1">
    <location>
        <begin position="1"/>
        <end position="48"/>
    </location>
</feature>
<dbReference type="OrthoDB" id="10595871at2759"/>
<name>A0A167J5K8_CALVF</name>
<dbReference type="Proteomes" id="UP000076738">
    <property type="component" value="Unassembled WGS sequence"/>
</dbReference>
<protein>
    <submittedName>
        <fullName evidence="2">Uncharacterized protein</fullName>
    </submittedName>
</protein>
<feature type="compositionally biased region" description="Basic and acidic residues" evidence="1">
    <location>
        <begin position="11"/>
        <end position="44"/>
    </location>
</feature>
<sequence length="195" mass="20926">MEEPEGGVAPEHQEFHDEAHIGEEGPHEFGGEGGEFHMDPEHMPAEPAPEEYPVAHYAAATEAEQPPWHEQAFATDAPPAPEPEGVPIIARSVRSIPSELPPQAAPEPLYYQVPPLDPSAPVVDATTFGMQSPGTRVKKEALFDGALVLYIDEEAKVDVGKLMADGQVIFDTPVPEGWKIDAIITFPAGLALNPA</sequence>
<dbReference type="EMBL" id="KV417303">
    <property type="protein sequence ID" value="KZO93270.1"/>
    <property type="molecule type" value="Genomic_DNA"/>
</dbReference>
<gene>
    <name evidence="2" type="ORF">CALVIDRAFT_540249</name>
</gene>